<gene>
    <name evidence="2" type="ORF">TVY486_1014380</name>
</gene>
<evidence type="ECO:0000313" key="2">
    <source>
        <dbReference type="EMBL" id="CCC52395.1"/>
    </source>
</evidence>
<accession>G0U4N1</accession>
<evidence type="ECO:0000256" key="1">
    <source>
        <dbReference type="SAM" id="Phobius"/>
    </source>
</evidence>
<feature type="transmembrane region" description="Helical" evidence="1">
    <location>
        <begin position="93"/>
        <end position="115"/>
    </location>
</feature>
<dbReference type="AlphaFoldDB" id="G0U4N1"/>
<sequence>MCACVPHMCRWRGKKWRVCICILGMGERNMHGAHHGRGFNVGCFSSPEFRIYREWLKRRKVRKTVALLVFPLVLFSFACARIFLLLLFPLLSILASFTLPFYFFTCLLFIMSYPINNKAKQKKHQMIFIELSPSQDAAFTFRYRCLYPNTHVCTSGTRGFTCANMRRKKKIKK</sequence>
<dbReference type="EMBL" id="HE573026">
    <property type="protein sequence ID" value="CCC52395.1"/>
    <property type="molecule type" value="Genomic_DNA"/>
</dbReference>
<keyword evidence="1" id="KW-0472">Membrane</keyword>
<organism evidence="2">
    <name type="scientific">Trypanosoma vivax (strain Y486)</name>
    <dbReference type="NCBI Taxonomy" id="1055687"/>
    <lineage>
        <taxon>Eukaryota</taxon>
        <taxon>Discoba</taxon>
        <taxon>Euglenozoa</taxon>
        <taxon>Kinetoplastea</taxon>
        <taxon>Metakinetoplastina</taxon>
        <taxon>Trypanosomatida</taxon>
        <taxon>Trypanosomatidae</taxon>
        <taxon>Trypanosoma</taxon>
        <taxon>Duttonella</taxon>
    </lineage>
</organism>
<feature type="transmembrane region" description="Helical" evidence="1">
    <location>
        <begin position="65"/>
        <end position="87"/>
    </location>
</feature>
<protein>
    <submittedName>
        <fullName evidence="2">Uncharacterized protein</fullName>
    </submittedName>
</protein>
<reference evidence="2" key="1">
    <citation type="journal article" date="2012" name="Proc. Natl. Acad. Sci. U.S.A.">
        <title>Antigenic diversity is generated by distinct evolutionary mechanisms in African trypanosome species.</title>
        <authorList>
            <person name="Jackson A.P."/>
            <person name="Berry A."/>
            <person name="Aslett M."/>
            <person name="Allison H.C."/>
            <person name="Burton P."/>
            <person name="Vavrova-Anderson J."/>
            <person name="Brown R."/>
            <person name="Browne H."/>
            <person name="Corton N."/>
            <person name="Hauser H."/>
            <person name="Gamble J."/>
            <person name="Gilderthorp R."/>
            <person name="Marcello L."/>
            <person name="McQuillan J."/>
            <person name="Otto T.D."/>
            <person name="Quail M.A."/>
            <person name="Sanders M.J."/>
            <person name="van Tonder A."/>
            <person name="Ginger M.L."/>
            <person name="Field M.C."/>
            <person name="Barry J.D."/>
            <person name="Hertz-Fowler C."/>
            <person name="Berriman M."/>
        </authorList>
    </citation>
    <scope>NUCLEOTIDE SEQUENCE</scope>
    <source>
        <strain evidence="2">Y486</strain>
    </source>
</reference>
<keyword evidence="1" id="KW-0812">Transmembrane</keyword>
<proteinExistence type="predicted"/>
<dbReference type="VEuPathDB" id="TriTrypDB:TvY486_1014380"/>
<name>G0U4N1_TRYVY</name>
<keyword evidence="1" id="KW-1133">Transmembrane helix</keyword>